<keyword evidence="4" id="KW-1185">Reference proteome</keyword>
<feature type="coiled-coil region" evidence="1">
    <location>
        <begin position="6"/>
        <end position="163"/>
    </location>
</feature>
<evidence type="ECO:0000313" key="4">
    <source>
        <dbReference type="Proteomes" id="UP000033647"/>
    </source>
</evidence>
<feature type="compositionally biased region" description="Basic and acidic residues" evidence="2">
    <location>
        <begin position="864"/>
        <end position="877"/>
    </location>
</feature>
<proteinExistence type="predicted"/>
<name>A0A0F4GB12_9PEZI</name>
<comment type="caution">
    <text evidence="3">The sequence shown here is derived from an EMBL/GenBank/DDBJ whole genome shotgun (WGS) entry which is preliminary data.</text>
</comment>
<evidence type="ECO:0000313" key="3">
    <source>
        <dbReference type="EMBL" id="KJX94573.1"/>
    </source>
</evidence>
<evidence type="ECO:0000256" key="1">
    <source>
        <dbReference type="SAM" id="Coils"/>
    </source>
</evidence>
<protein>
    <submittedName>
        <fullName evidence="3">Uncharacterized protein</fullName>
    </submittedName>
</protein>
<feature type="region of interest" description="Disordered" evidence="2">
    <location>
        <begin position="187"/>
        <end position="214"/>
    </location>
</feature>
<feature type="region of interest" description="Disordered" evidence="2">
    <location>
        <begin position="943"/>
        <end position="985"/>
    </location>
</feature>
<feature type="region of interest" description="Disordered" evidence="2">
    <location>
        <begin position="832"/>
        <end position="906"/>
    </location>
</feature>
<keyword evidence="1" id="KW-0175">Coiled coil</keyword>
<accession>A0A0F4GB12</accession>
<feature type="compositionally biased region" description="Basic and acidic residues" evidence="2">
    <location>
        <begin position="961"/>
        <end position="985"/>
    </location>
</feature>
<evidence type="ECO:0000256" key="2">
    <source>
        <dbReference type="SAM" id="MobiDB-lite"/>
    </source>
</evidence>
<dbReference type="OrthoDB" id="5244622at2759"/>
<sequence>MAPNAAQQLRDKLDGTHSLLDEIEAACNNYDAIEALHDRLDATRHELQSARNGLEDAHDDLEAKRKDYDELREANNTLQKNFDRGMSLQRDLSKLYSGARDELARTKDLLNEAKSANKELTETIGGSAAKAQEEQIVQLKRELQLVQDENAHFKTQLQQVQDESARMKTILKVSDLLEDVRIVGTIRARSSTTPPPPPSFPSPPPPPPPISDEYSDELLTQQRESEVDIKHILDEDENDILGLNDTPKLTANVKKHESPGSNTSSSTEIGIGAANLHQNKLRTVVGEESSATQSDTRIGHVIFNPDGSETFIPMPQSLGHNREDSSQMNQENAYTQADFNRVAGVAIFAEDVADEDKFEYWRSFANNNPRHSATSWRWYYERYVRPSFVAQQAARLSKNGAPSAEVADEDTPSLAEIHSSVTVGCDKISLSEAALSPVSDHFSDPACLRRASRMVCVSNIPPTMTLHEVLEQLWVPDQNAVLFSANYIETSKMRFKSPCERNTVLLVFTTSKAALLCAYGMRPEHWCSKSEDFIRTQLTRVRGTDTAISRETQYDINHHGATRVVGMCFETDGREEFGFEVMQAMELELSMTPIDGRRHKLPLKKSIAVSADKYITVTLEFASLAESKVAWLKFNKLHGRPQTDAKGDLKCFYLPDPIGKTLEPDSGTIEDTLGLPAQDTEGDLSAEAHGVGFGAEDHSASVAVKMPMTKAKGAFVQHMPVTPAHEVEDAGTNGGNEHDQELLQRRMKEAVALAMSRRPIMYAHEADKGDADESLKQGQISDKRKMKLANIAKQEAMIAENPILNELDKTVESESDDEDVQTWVTMGKLTGLIGGKGTASKSTDRCKKGKKRRNKMNVVIETTASKEKARNEDEKQASVDTDASPDSGPVPHVPGGEETEEESNERKALEKFMAQMCLRLGSTLESVNADAQNIGHMSEAMQVEEENHSKNASPDQGADNPAEHLDSSKKDGKKMMAADHVPEDDKLLASKLDASESQPTVPSEKEVANTLFKLCEHIDPTDILGTAQKIVIVGQKSQAFEQAMQKATKKKKQAFAVRTKA</sequence>
<feature type="compositionally biased region" description="Pro residues" evidence="2">
    <location>
        <begin position="193"/>
        <end position="210"/>
    </location>
</feature>
<organism evidence="3 4">
    <name type="scientific">Zymoseptoria brevis</name>
    <dbReference type="NCBI Taxonomy" id="1047168"/>
    <lineage>
        <taxon>Eukaryota</taxon>
        <taxon>Fungi</taxon>
        <taxon>Dikarya</taxon>
        <taxon>Ascomycota</taxon>
        <taxon>Pezizomycotina</taxon>
        <taxon>Dothideomycetes</taxon>
        <taxon>Dothideomycetidae</taxon>
        <taxon>Mycosphaerellales</taxon>
        <taxon>Mycosphaerellaceae</taxon>
        <taxon>Zymoseptoria</taxon>
    </lineage>
</organism>
<dbReference type="Proteomes" id="UP000033647">
    <property type="component" value="Unassembled WGS sequence"/>
</dbReference>
<dbReference type="EMBL" id="LAFY01004134">
    <property type="protein sequence ID" value="KJX94573.1"/>
    <property type="molecule type" value="Genomic_DNA"/>
</dbReference>
<gene>
    <name evidence="3" type="ORF">TI39_contig4175g00020</name>
</gene>
<dbReference type="AlphaFoldDB" id="A0A0F4GB12"/>
<reference evidence="3 4" key="1">
    <citation type="submission" date="2015-03" db="EMBL/GenBank/DDBJ databases">
        <title>RNA-seq based gene annotation and comparative genomics of four Zymoseptoria species reveal species-specific pathogenicity related genes and transposable element activity.</title>
        <authorList>
            <person name="Grandaubert J."/>
            <person name="Bhattacharyya A."/>
            <person name="Stukenbrock E.H."/>
        </authorList>
    </citation>
    <scope>NUCLEOTIDE SEQUENCE [LARGE SCALE GENOMIC DNA]</scope>
    <source>
        <strain evidence="3 4">Zb18110</strain>
    </source>
</reference>